<name>A0A392RS33_9FABA</name>
<evidence type="ECO:0000313" key="1">
    <source>
        <dbReference type="EMBL" id="MCI39149.1"/>
    </source>
</evidence>
<evidence type="ECO:0000313" key="2">
    <source>
        <dbReference type="Proteomes" id="UP000265520"/>
    </source>
</evidence>
<accession>A0A392RS33</accession>
<dbReference type="AlphaFoldDB" id="A0A392RS33"/>
<sequence>LGWHVAPLKQGIERNHLEVARHAGWRARRASTKFKAEKA</sequence>
<reference evidence="1 2" key="1">
    <citation type="journal article" date="2018" name="Front. Plant Sci.">
        <title>Red Clover (Trifolium pratense) and Zigzag Clover (T. medium) - A Picture of Genomic Similarities and Differences.</title>
        <authorList>
            <person name="Dluhosova J."/>
            <person name="Istvanek J."/>
            <person name="Nedelnik J."/>
            <person name="Repkova J."/>
        </authorList>
    </citation>
    <scope>NUCLEOTIDE SEQUENCE [LARGE SCALE GENOMIC DNA]</scope>
    <source>
        <strain evidence="2">cv. 10/8</strain>
        <tissue evidence="1">Leaf</tissue>
    </source>
</reference>
<comment type="caution">
    <text evidence="1">The sequence shown here is derived from an EMBL/GenBank/DDBJ whole genome shotgun (WGS) entry which is preliminary data.</text>
</comment>
<dbReference type="EMBL" id="LXQA010264194">
    <property type="protein sequence ID" value="MCI39149.1"/>
    <property type="molecule type" value="Genomic_DNA"/>
</dbReference>
<protein>
    <submittedName>
        <fullName evidence="1">Uncharacterized protein</fullName>
    </submittedName>
</protein>
<keyword evidence="2" id="KW-1185">Reference proteome</keyword>
<organism evidence="1 2">
    <name type="scientific">Trifolium medium</name>
    <dbReference type="NCBI Taxonomy" id="97028"/>
    <lineage>
        <taxon>Eukaryota</taxon>
        <taxon>Viridiplantae</taxon>
        <taxon>Streptophyta</taxon>
        <taxon>Embryophyta</taxon>
        <taxon>Tracheophyta</taxon>
        <taxon>Spermatophyta</taxon>
        <taxon>Magnoliopsida</taxon>
        <taxon>eudicotyledons</taxon>
        <taxon>Gunneridae</taxon>
        <taxon>Pentapetalae</taxon>
        <taxon>rosids</taxon>
        <taxon>fabids</taxon>
        <taxon>Fabales</taxon>
        <taxon>Fabaceae</taxon>
        <taxon>Papilionoideae</taxon>
        <taxon>50 kb inversion clade</taxon>
        <taxon>NPAAA clade</taxon>
        <taxon>Hologalegina</taxon>
        <taxon>IRL clade</taxon>
        <taxon>Trifolieae</taxon>
        <taxon>Trifolium</taxon>
    </lineage>
</organism>
<feature type="non-terminal residue" evidence="1">
    <location>
        <position position="1"/>
    </location>
</feature>
<dbReference type="Proteomes" id="UP000265520">
    <property type="component" value="Unassembled WGS sequence"/>
</dbReference>
<proteinExistence type="predicted"/>